<dbReference type="AlphaFoldDB" id="A0A9X4QLM7"/>
<gene>
    <name evidence="2" type="ORF">OMP38_06970</name>
</gene>
<dbReference type="Proteomes" id="UP001153387">
    <property type="component" value="Unassembled WGS sequence"/>
</dbReference>
<evidence type="ECO:0000259" key="1">
    <source>
        <dbReference type="Pfam" id="PF16509"/>
    </source>
</evidence>
<protein>
    <submittedName>
        <fullName evidence="2">TrfB-related DNA-binding protein</fullName>
    </submittedName>
</protein>
<sequence>MGDELTLFAEFRQRLTRAAWRMQYRNRSRMNRELAIAAAERTDMGEPADQAISMLFVQEVLLAIPSYPSRTVMQKLIVDGKTEREISRELGITQQAVNKCKQRAVAALRRQMSSSAN</sequence>
<dbReference type="Pfam" id="PF16509">
    <property type="entry name" value="KORA"/>
    <property type="match status" value="1"/>
</dbReference>
<evidence type="ECO:0000313" key="2">
    <source>
        <dbReference type="EMBL" id="MDG0790625.1"/>
    </source>
</evidence>
<dbReference type="RefSeq" id="WP_277564440.1">
    <property type="nucleotide sequence ID" value="NZ_JAPDHZ010000002.1"/>
</dbReference>
<dbReference type="GO" id="GO:0003677">
    <property type="term" value="F:DNA binding"/>
    <property type="evidence" value="ECO:0007669"/>
    <property type="project" value="UniProtKB-KW"/>
</dbReference>
<organism evidence="2 3">
    <name type="scientific">Cohnella ginsengisoli</name>
    <dbReference type="NCBI Taxonomy" id="425004"/>
    <lineage>
        <taxon>Bacteria</taxon>
        <taxon>Bacillati</taxon>
        <taxon>Bacillota</taxon>
        <taxon>Bacilli</taxon>
        <taxon>Bacillales</taxon>
        <taxon>Paenibacillaceae</taxon>
        <taxon>Cohnella</taxon>
    </lineage>
</organism>
<name>A0A9X4QLM7_9BACL</name>
<dbReference type="EMBL" id="JAPDHZ010000002">
    <property type="protein sequence ID" value="MDG0790625.1"/>
    <property type="molecule type" value="Genomic_DNA"/>
</dbReference>
<dbReference type="Gene3D" id="1.10.10.10">
    <property type="entry name" value="Winged helix-like DNA-binding domain superfamily/Winged helix DNA-binding domain"/>
    <property type="match status" value="1"/>
</dbReference>
<dbReference type="InterPro" id="IPR036388">
    <property type="entry name" value="WH-like_DNA-bd_sf"/>
</dbReference>
<proteinExistence type="predicted"/>
<dbReference type="SUPFAM" id="SSF88659">
    <property type="entry name" value="Sigma3 and sigma4 domains of RNA polymerase sigma factors"/>
    <property type="match status" value="1"/>
</dbReference>
<feature type="domain" description="TrfB transcriptional repressor protein" evidence="1">
    <location>
        <begin position="70"/>
        <end position="110"/>
    </location>
</feature>
<reference evidence="2 3" key="1">
    <citation type="submission" date="2022-10" db="EMBL/GenBank/DDBJ databases">
        <title>Comparative genomic analysis of Cohnella hashimotonis sp. nov., isolated from the International Space Station.</title>
        <authorList>
            <person name="Simpson A."/>
            <person name="Venkateswaran K."/>
        </authorList>
    </citation>
    <scope>NUCLEOTIDE SEQUENCE [LARGE SCALE GENOMIC DNA]</scope>
    <source>
        <strain evidence="2 3">DSM 18997</strain>
    </source>
</reference>
<comment type="caution">
    <text evidence="2">The sequence shown here is derived from an EMBL/GenBank/DDBJ whole genome shotgun (WGS) entry which is preliminary data.</text>
</comment>
<accession>A0A9X4QLM7</accession>
<keyword evidence="2" id="KW-0238">DNA-binding</keyword>
<dbReference type="InterPro" id="IPR013324">
    <property type="entry name" value="RNA_pol_sigma_r3/r4-like"/>
</dbReference>
<dbReference type="InterPro" id="IPR032428">
    <property type="entry name" value="TrfB"/>
</dbReference>
<keyword evidence="3" id="KW-1185">Reference proteome</keyword>
<evidence type="ECO:0000313" key="3">
    <source>
        <dbReference type="Proteomes" id="UP001153387"/>
    </source>
</evidence>